<evidence type="ECO:0000259" key="2">
    <source>
        <dbReference type="Pfam" id="PF12728"/>
    </source>
</evidence>
<dbReference type="InterPro" id="IPR041657">
    <property type="entry name" value="HTH_17"/>
</dbReference>
<evidence type="ECO:0000313" key="4">
    <source>
        <dbReference type="Proteomes" id="UP000195105"/>
    </source>
</evidence>
<dbReference type="Pfam" id="PF12728">
    <property type="entry name" value="HTH_17"/>
    <property type="match status" value="1"/>
</dbReference>
<evidence type="ECO:0000313" key="3">
    <source>
        <dbReference type="EMBL" id="OUD03373.1"/>
    </source>
</evidence>
<reference evidence="3 4" key="1">
    <citation type="submission" date="2017-05" db="EMBL/GenBank/DDBJ databases">
        <title>Biotechnological potential of actinobacteria isolated from South African environments.</title>
        <authorList>
            <person name="Le Roes-Hill M."/>
            <person name="Prins A."/>
            <person name="Durrell K.A."/>
        </authorList>
    </citation>
    <scope>NUCLEOTIDE SEQUENCE [LARGE SCALE GENOMIC DNA]</scope>
    <source>
        <strain evidence="3 4">HMC13</strain>
    </source>
</reference>
<feature type="domain" description="Helix-turn-helix" evidence="2">
    <location>
        <begin position="18"/>
        <end position="69"/>
    </location>
</feature>
<organism evidence="3 4">
    <name type="scientific">Streptomyces swartbergensis</name>
    <dbReference type="NCBI Taxonomy" id="487165"/>
    <lineage>
        <taxon>Bacteria</taxon>
        <taxon>Bacillati</taxon>
        <taxon>Actinomycetota</taxon>
        <taxon>Actinomycetes</taxon>
        <taxon>Kitasatosporales</taxon>
        <taxon>Streptomycetaceae</taxon>
        <taxon>Streptomyces</taxon>
    </lineage>
</organism>
<proteinExistence type="predicted"/>
<feature type="region of interest" description="Disordered" evidence="1">
    <location>
        <begin position="78"/>
        <end position="100"/>
    </location>
</feature>
<gene>
    <name evidence="3" type="ORF">CA983_10205</name>
</gene>
<comment type="caution">
    <text evidence="3">The sequence shown here is derived from an EMBL/GenBank/DDBJ whole genome shotgun (WGS) entry which is preliminary data.</text>
</comment>
<evidence type="ECO:0000256" key="1">
    <source>
        <dbReference type="SAM" id="MobiDB-lite"/>
    </source>
</evidence>
<accession>A0A243S750</accession>
<dbReference type="Proteomes" id="UP000195105">
    <property type="component" value="Unassembled WGS sequence"/>
</dbReference>
<protein>
    <recommendedName>
        <fullName evidence="2">Helix-turn-helix domain-containing protein</fullName>
    </recommendedName>
</protein>
<feature type="compositionally biased region" description="Basic and acidic residues" evidence="1">
    <location>
        <begin position="82"/>
        <end position="91"/>
    </location>
</feature>
<name>A0A243S750_9ACTN</name>
<dbReference type="SUPFAM" id="SSF46955">
    <property type="entry name" value="Putative DNA-binding domain"/>
    <property type="match status" value="1"/>
</dbReference>
<dbReference type="InterPro" id="IPR009061">
    <property type="entry name" value="DNA-bd_dom_put_sf"/>
</dbReference>
<dbReference type="EMBL" id="NGFN01000043">
    <property type="protein sequence ID" value="OUD03373.1"/>
    <property type="molecule type" value="Genomic_DNA"/>
</dbReference>
<sequence>MHNRKGPRPSPPKGCLWIEEAAAHLGLEVTTLRKWRLTGKDVAQKMPGFKVGRYVAYKVDDLDAYLNRQYQAALTPAASRVYESRPPEPRLSRKPARAAA</sequence>
<keyword evidence="4" id="KW-1185">Reference proteome</keyword>
<dbReference type="RefSeq" id="WP_086600556.1">
    <property type="nucleotide sequence ID" value="NZ_NGFN01000043.1"/>
</dbReference>
<dbReference type="AlphaFoldDB" id="A0A243S750"/>